<proteinExistence type="predicted"/>
<feature type="compositionally biased region" description="Polar residues" evidence="1">
    <location>
        <begin position="43"/>
        <end position="58"/>
    </location>
</feature>
<feature type="region of interest" description="Disordered" evidence="1">
    <location>
        <begin position="23"/>
        <end position="78"/>
    </location>
</feature>
<evidence type="ECO:0000313" key="3">
    <source>
        <dbReference type="Proteomes" id="UP001152523"/>
    </source>
</evidence>
<comment type="caution">
    <text evidence="2">The sequence shown here is derived from an EMBL/GenBank/DDBJ whole genome shotgun (WGS) entry which is preliminary data.</text>
</comment>
<dbReference type="Proteomes" id="UP001152523">
    <property type="component" value="Unassembled WGS sequence"/>
</dbReference>
<organism evidence="2 3">
    <name type="scientific">Cuscuta epithymum</name>
    <dbReference type="NCBI Taxonomy" id="186058"/>
    <lineage>
        <taxon>Eukaryota</taxon>
        <taxon>Viridiplantae</taxon>
        <taxon>Streptophyta</taxon>
        <taxon>Embryophyta</taxon>
        <taxon>Tracheophyta</taxon>
        <taxon>Spermatophyta</taxon>
        <taxon>Magnoliopsida</taxon>
        <taxon>eudicotyledons</taxon>
        <taxon>Gunneridae</taxon>
        <taxon>Pentapetalae</taxon>
        <taxon>asterids</taxon>
        <taxon>lamiids</taxon>
        <taxon>Solanales</taxon>
        <taxon>Convolvulaceae</taxon>
        <taxon>Cuscuteae</taxon>
        <taxon>Cuscuta</taxon>
        <taxon>Cuscuta subgen. Cuscuta</taxon>
    </lineage>
</organism>
<reference evidence="2" key="1">
    <citation type="submission" date="2022-07" db="EMBL/GenBank/DDBJ databases">
        <authorList>
            <person name="Macas J."/>
            <person name="Novak P."/>
            <person name="Neumann P."/>
        </authorList>
    </citation>
    <scope>NUCLEOTIDE SEQUENCE</scope>
</reference>
<dbReference type="EMBL" id="CAMAPF010000632">
    <property type="protein sequence ID" value="CAH9117964.1"/>
    <property type="molecule type" value="Genomic_DNA"/>
</dbReference>
<keyword evidence="3" id="KW-1185">Reference proteome</keyword>
<sequence>MLNRKKMMLSWIQREKLNLGLMPQMNQEESIQDSKNSKRNVPDSKQSVPDSKQSVPDSKNSKRNVRDSKQSVADSKESVPEFLKRTGFLVDPLPLSIKPNGEFLMYQTIVLSLVHKSKEILNQKYVKQRIIRAEENNNCDPLLIENILSSRRRRELRTLICFNSNKWNGVDANSLVSNKNQVWEESNPRHKDPNKLIEFFLWPNYRLEDLACMNRYWFNTNNGSRFSMLRIH</sequence>
<feature type="non-terminal residue" evidence="2">
    <location>
        <position position="232"/>
    </location>
</feature>
<name>A0AAV0E6A5_9ASTE</name>
<protein>
    <recommendedName>
        <fullName evidence="4">Ycf1</fullName>
    </recommendedName>
</protein>
<gene>
    <name evidence="2" type="ORF">CEPIT_LOCUS22089</name>
</gene>
<evidence type="ECO:0008006" key="4">
    <source>
        <dbReference type="Google" id="ProtNLM"/>
    </source>
</evidence>
<evidence type="ECO:0000256" key="1">
    <source>
        <dbReference type="SAM" id="MobiDB-lite"/>
    </source>
</evidence>
<feature type="compositionally biased region" description="Basic and acidic residues" evidence="1">
    <location>
        <begin position="64"/>
        <end position="78"/>
    </location>
</feature>
<evidence type="ECO:0000313" key="2">
    <source>
        <dbReference type="EMBL" id="CAH9117964.1"/>
    </source>
</evidence>
<accession>A0AAV0E6A5</accession>
<dbReference type="AlphaFoldDB" id="A0AAV0E6A5"/>